<reference evidence="2" key="1">
    <citation type="submission" date="2021-04" db="EMBL/GenBank/DDBJ databases">
        <title>Complete genome sequence for Sulfitobacter sp. strain JK7-1.</title>
        <authorList>
            <person name="Park S.-J."/>
        </authorList>
    </citation>
    <scope>NUCLEOTIDE SEQUENCE</scope>
    <source>
        <strain evidence="2">JK7-1</strain>
    </source>
</reference>
<dbReference type="Gene3D" id="2.30.30.40">
    <property type="entry name" value="SH3 Domains"/>
    <property type="match status" value="1"/>
</dbReference>
<dbReference type="Proteomes" id="UP000683291">
    <property type="component" value="Chromosome 1"/>
</dbReference>
<dbReference type="InterPro" id="IPR003646">
    <property type="entry name" value="SH3-like_bac-type"/>
</dbReference>
<keyword evidence="3" id="KW-1185">Reference proteome</keyword>
<accession>A0A975JC28</accession>
<gene>
    <name evidence="2" type="ORF">KDD17_12305</name>
</gene>
<evidence type="ECO:0000313" key="3">
    <source>
        <dbReference type="Proteomes" id="UP000683291"/>
    </source>
</evidence>
<dbReference type="RefSeq" id="WP_212703930.1">
    <property type="nucleotide sequence ID" value="NZ_CP073581.1"/>
</dbReference>
<name>A0A975JC28_9RHOB</name>
<feature type="domain" description="SH3b" evidence="1">
    <location>
        <begin position="133"/>
        <end position="197"/>
    </location>
</feature>
<evidence type="ECO:0000259" key="1">
    <source>
        <dbReference type="PROSITE" id="PS51781"/>
    </source>
</evidence>
<organism evidence="2 3">
    <name type="scientific">Sulfitobacter albidus</name>
    <dbReference type="NCBI Taxonomy" id="2829501"/>
    <lineage>
        <taxon>Bacteria</taxon>
        <taxon>Pseudomonadati</taxon>
        <taxon>Pseudomonadota</taxon>
        <taxon>Alphaproteobacteria</taxon>
        <taxon>Rhodobacterales</taxon>
        <taxon>Roseobacteraceae</taxon>
        <taxon>Sulfitobacter</taxon>
    </lineage>
</organism>
<protein>
    <submittedName>
        <fullName evidence="2">SH3 domain-containing protein</fullName>
    </submittedName>
</protein>
<dbReference type="PROSITE" id="PS51781">
    <property type="entry name" value="SH3B"/>
    <property type="match status" value="1"/>
</dbReference>
<dbReference type="EMBL" id="CP073581">
    <property type="protein sequence ID" value="QUJ75729.1"/>
    <property type="molecule type" value="Genomic_DNA"/>
</dbReference>
<proteinExistence type="predicted"/>
<dbReference type="KEGG" id="sual:KDD17_12305"/>
<sequence length="197" mass="20443">MKTFIGLTFAFLAFAFYEMSGGSEFEPASARIEAQAPVATAEAAPAPKIGITRTAAVAPEPQVTRVALNLTNLQDATEAATAPDASKITATPGNNDVQITPVALDQGDANATEESPQIILPSLIATTPEAPRGDIREVSGNRVNVRGGPSTDYGVVGKLTRGDAVRVLEDNGNGWVLMEAVNGGTEGWMAEFLLTSG</sequence>
<dbReference type="AlphaFoldDB" id="A0A975JC28"/>
<dbReference type="Pfam" id="PF08239">
    <property type="entry name" value="SH3_3"/>
    <property type="match status" value="1"/>
</dbReference>
<dbReference type="SMART" id="SM00287">
    <property type="entry name" value="SH3b"/>
    <property type="match status" value="1"/>
</dbReference>
<evidence type="ECO:0000313" key="2">
    <source>
        <dbReference type="EMBL" id="QUJ75729.1"/>
    </source>
</evidence>